<name>A0AAJ8LY41_9BACI</name>
<sequence length="139" mass="15691">MRENDDVWKKHGAELAVITPSAGDYNAQFLEKFGPYPFPVYGDPRRKAYKALGHVTMPKLKLLTMAAAGGVTGKIKNFLPKEKGQRKFVADSMKIQDVYIQGGTWIFNSDSELVWNHIDSSPEDYASLEDIEQILEQIK</sequence>
<dbReference type="SUPFAM" id="SSF52833">
    <property type="entry name" value="Thioredoxin-like"/>
    <property type="match status" value="1"/>
</dbReference>
<dbReference type="KEGG" id="ahal:FTX54_004890"/>
<proteinExistence type="predicted"/>
<dbReference type="InterPro" id="IPR032801">
    <property type="entry name" value="PXL2A/B/C"/>
</dbReference>
<dbReference type="AlphaFoldDB" id="A0AAJ8LY41"/>
<organism evidence="1 2">
    <name type="scientific">Alkalicoccus halolimnae</name>
    <dbReference type="NCBI Taxonomy" id="1667239"/>
    <lineage>
        <taxon>Bacteria</taxon>
        <taxon>Bacillati</taxon>
        <taxon>Bacillota</taxon>
        <taxon>Bacilli</taxon>
        <taxon>Bacillales</taxon>
        <taxon>Bacillaceae</taxon>
        <taxon>Alkalicoccus</taxon>
    </lineage>
</organism>
<dbReference type="InterPro" id="IPR036249">
    <property type="entry name" value="Thioredoxin-like_sf"/>
</dbReference>
<dbReference type="Pfam" id="PF13911">
    <property type="entry name" value="AhpC-TSA_2"/>
    <property type="match status" value="1"/>
</dbReference>
<gene>
    <name evidence="1" type="ORF">FTX54_004890</name>
</gene>
<evidence type="ECO:0000313" key="2">
    <source>
        <dbReference type="Proteomes" id="UP000321816"/>
    </source>
</evidence>
<accession>A0AAJ8LY41</accession>
<protein>
    <submittedName>
        <fullName evidence="1">Peroxiredoxin-like family protein</fullName>
    </submittedName>
</protein>
<reference evidence="1 2" key="1">
    <citation type="submission" date="2024-01" db="EMBL/GenBank/DDBJ databases">
        <title>Complete Genome Sequence of Alkalicoccus halolimnae BZ-SZ-XJ29T, a Moderately Halophilic Bacterium Isolated from a Salt Lake.</title>
        <authorList>
            <person name="Zhao B."/>
        </authorList>
    </citation>
    <scope>NUCLEOTIDE SEQUENCE [LARGE SCALE GENOMIC DNA]</scope>
    <source>
        <strain evidence="1 2">BZ-SZ-XJ29</strain>
    </source>
</reference>
<dbReference type="Gene3D" id="3.40.30.10">
    <property type="entry name" value="Glutaredoxin"/>
    <property type="match status" value="1"/>
</dbReference>
<evidence type="ECO:0000313" key="1">
    <source>
        <dbReference type="EMBL" id="WWD80901.1"/>
    </source>
</evidence>
<dbReference type="RefSeq" id="WP_246125580.1">
    <property type="nucleotide sequence ID" value="NZ_CP144914.1"/>
</dbReference>
<dbReference type="Proteomes" id="UP000321816">
    <property type="component" value="Chromosome"/>
</dbReference>
<dbReference type="EMBL" id="CP144914">
    <property type="protein sequence ID" value="WWD80901.1"/>
    <property type="molecule type" value="Genomic_DNA"/>
</dbReference>
<keyword evidence="2" id="KW-1185">Reference proteome</keyword>